<reference evidence="2" key="1">
    <citation type="submission" date="2012-11" db="EMBL/GenBank/DDBJ databases">
        <title>Permanent draft genomes of Rhodopirellula europaea strain SH398 and 6C.</title>
        <authorList>
            <person name="Richter M."/>
            <person name="Richter-Heitmann T."/>
            <person name="Frank C."/>
            <person name="Harder J."/>
            <person name="Glockner F.O."/>
        </authorList>
    </citation>
    <scope>NUCLEOTIDE SEQUENCE</scope>
    <source>
        <strain evidence="2">6C</strain>
    </source>
</reference>
<keyword evidence="1" id="KW-0472">Membrane</keyword>
<dbReference type="PATRIC" id="fig|1263867.3.peg.1543"/>
<dbReference type="AlphaFoldDB" id="M2B6H7"/>
<feature type="transmembrane region" description="Helical" evidence="1">
    <location>
        <begin position="77"/>
        <end position="96"/>
    </location>
</feature>
<keyword evidence="3" id="KW-1185">Reference proteome</keyword>
<name>M2B6H7_9BACT</name>
<organism evidence="2 3">
    <name type="scientific">Rhodopirellula europaea 6C</name>
    <dbReference type="NCBI Taxonomy" id="1263867"/>
    <lineage>
        <taxon>Bacteria</taxon>
        <taxon>Pseudomonadati</taxon>
        <taxon>Planctomycetota</taxon>
        <taxon>Planctomycetia</taxon>
        <taxon>Pirellulales</taxon>
        <taxon>Pirellulaceae</taxon>
        <taxon>Rhodopirellula</taxon>
    </lineage>
</organism>
<evidence type="ECO:0000256" key="1">
    <source>
        <dbReference type="SAM" id="Phobius"/>
    </source>
</evidence>
<proteinExistence type="predicted"/>
<sequence>MGNLLPGFLFLAFMWCGVPILACALLGARVGLAPFRWKRIGGAALGLLIGAATLPPASILSVWVAARIDMPPMLPRLIAFIAGGCLASSWVAYVVARIGRPATQVPTIEMLNENCEKLERIIRGSVSEGGLEVGANSDAGVIQAAGILTHDQAVRLEEIRRERNALRQTRTVLHEDVAFWVGKSKELLDELDKQSKRHVTRRLRIVN</sequence>
<evidence type="ECO:0000313" key="3">
    <source>
        <dbReference type="Proteomes" id="UP000011529"/>
    </source>
</evidence>
<keyword evidence="1" id="KW-1133">Transmembrane helix</keyword>
<feature type="transmembrane region" description="Helical" evidence="1">
    <location>
        <begin position="40"/>
        <end position="65"/>
    </location>
</feature>
<reference evidence="2" key="2">
    <citation type="journal article" date="2013" name="Mar. Genomics">
        <title>Expression of sulfatases in Rhodopirellula baltica and the diversity of sulfatases in the genus Rhodopirellula.</title>
        <authorList>
            <person name="Wegner C.E."/>
            <person name="Richter-Heitmann T."/>
            <person name="Klindworth A."/>
            <person name="Klockow C."/>
            <person name="Richter M."/>
            <person name="Achstetter T."/>
            <person name="Glockner F.O."/>
            <person name="Harder J."/>
        </authorList>
    </citation>
    <scope>NUCLEOTIDE SEQUENCE [LARGE SCALE GENOMIC DNA]</scope>
    <source>
        <strain evidence="2">6C</strain>
    </source>
</reference>
<gene>
    <name evidence="2" type="ORF">RE6C_01460</name>
</gene>
<keyword evidence="1" id="KW-0812">Transmembrane</keyword>
<comment type="caution">
    <text evidence="2">The sequence shown here is derived from an EMBL/GenBank/DDBJ whole genome shotgun (WGS) entry which is preliminary data.</text>
</comment>
<dbReference type="EMBL" id="ANMO01000085">
    <property type="protein sequence ID" value="EMB17829.1"/>
    <property type="molecule type" value="Genomic_DNA"/>
</dbReference>
<dbReference type="Proteomes" id="UP000011529">
    <property type="component" value="Unassembled WGS sequence"/>
</dbReference>
<feature type="transmembrane region" description="Helical" evidence="1">
    <location>
        <begin position="6"/>
        <end position="28"/>
    </location>
</feature>
<protein>
    <submittedName>
        <fullName evidence="2">Membrane protein</fullName>
    </submittedName>
</protein>
<accession>M2B6H7</accession>
<evidence type="ECO:0000313" key="2">
    <source>
        <dbReference type="EMBL" id="EMB17829.1"/>
    </source>
</evidence>